<keyword evidence="2" id="KW-1185">Reference proteome</keyword>
<organism evidence="1 2">
    <name type="scientific">Daphnia magna</name>
    <dbReference type="NCBI Taxonomy" id="35525"/>
    <lineage>
        <taxon>Eukaryota</taxon>
        <taxon>Metazoa</taxon>
        <taxon>Ecdysozoa</taxon>
        <taxon>Arthropoda</taxon>
        <taxon>Crustacea</taxon>
        <taxon>Branchiopoda</taxon>
        <taxon>Diplostraca</taxon>
        <taxon>Cladocera</taxon>
        <taxon>Anomopoda</taxon>
        <taxon>Daphniidae</taxon>
        <taxon>Daphnia</taxon>
    </lineage>
</organism>
<evidence type="ECO:0000313" key="1">
    <source>
        <dbReference type="EMBL" id="KAK4011595.1"/>
    </source>
</evidence>
<sequence length="100" mass="11353">MVLVSPDFVSHCGDVYCSCCLVLFECELFDIEVVLLCIVLSCGHGTNGGQLHDLVGIWTEHDVGLSSWQFCIQWWSCFICFYRYGYLWSLLCLGVTVLMI</sequence>
<accession>A0ABQ9ZF84</accession>
<proteinExistence type="predicted"/>
<dbReference type="EMBL" id="JAOYFB010000003">
    <property type="protein sequence ID" value="KAK4011595.1"/>
    <property type="molecule type" value="Genomic_DNA"/>
</dbReference>
<evidence type="ECO:0000313" key="2">
    <source>
        <dbReference type="Proteomes" id="UP001234178"/>
    </source>
</evidence>
<reference evidence="1 2" key="1">
    <citation type="journal article" date="2023" name="Nucleic Acids Res.">
        <title>The hologenome of Daphnia magna reveals possible DNA methylation and microbiome-mediated evolution of the host genome.</title>
        <authorList>
            <person name="Chaturvedi A."/>
            <person name="Li X."/>
            <person name="Dhandapani V."/>
            <person name="Marshall H."/>
            <person name="Kissane S."/>
            <person name="Cuenca-Cambronero M."/>
            <person name="Asole G."/>
            <person name="Calvet F."/>
            <person name="Ruiz-Romero M."/>
            <person name="Marangio P."/>
            <person name="Guigo R."/>
            <person name="Rago D."/>
            <person name="Mirbahai L."/>
            <person name="Eastwood N."/>
            <person name="Colbourne J.K."/>
            <person name="Zhou J."/>
            <person name="Mallon E."/>
            <person name="Orsini L."/>
        </authorList>
    </citation>
    <scope>NUCLEOTIDE SEQUENCE [LARGE SCALE GENOMIC DNA]</scope>
    <source>
        <strain evidence="1">LRV0_1</strain>
    </source>
</reference>
<comment type="caution">
    <text evidence="1">The sequence shown here is derived from an EMBL/GenBank/DDBJ whole genome shotgun (WGS) entry which is preliminary data.</text>
</comment>
<gene>
    <name evidence="1" type="ORF">OUZ56_020713</name>
</gene>
<dbReference type="Proteomes" id="UP001234178">
    <property type="component" value="Unassembled WGS sequence"/>
</dbReference>
<name>A0ABQ9ZF84_9CRUS</name>
<protein>
    <submittedName>
        <fullName evidence="1">Uncharacterized protein</fullName>
    </submittedName>
</protein>